<dbReference type="Proteomes" id="UP000216312">
    <property type="component" value="Unassembled WGS sequence"/>
</dbReference>
<name>A0A257LU05_UNCW3</name>
<dbReference type="EMBL" id="NMUJ01000040">
    <property type="protein sequence ID" value="OYV02900.1"/>
    <property type="molecule type" value="Genomic_DNA"/>
</dbReference>
<dbReference type="AlphaFoldDB" id="A0A257LU05"/>
<gene>
    <name evidence="2" type="ORF">CGW93_03375</name>
</gene>
<evidence type="ECO:0000313" key="2">
    <source>
        <dbReference type="EMBL" id="OYV02900.1"/>
    </source>
</evidence>
<sequence>MRTYIKIMLSAILMVTTLWGQTPYEGRGSYYERRKGVHSGNRIRTTFFNYGLVGRISPAEDYGGEWPINSGHEYIGDVSIMVGAEVPITVQVIDTIIGNDTLYRDSIVYIHSVEVADGPRGNNEYSPDRTTFWGWEPIPGYANPDTDLIAMSHIPESWPPFWPDRMDHPDDPGWPGAWNGYFGKNVMNADQESYYVMDDNSDEEFPFYPDSSDSTRRGVGLRVGVRGFQWSHPLAQDCIFWHFDITNVGTSVLHKVVFGMIWGGIVGGDGDSHDDMADFIREDRVVYCYDYDGIGNTGWTPVGYAGSAFLETPGDPWNGIFERTVITMPDTGVLMRFRTDTIRIMPGDTVEEDPHNRFDDNLNGLIDENINLHLGYKYINWLTGEGFDNPLIDERRDDGIDNDGDWDPLTDDVGADGLPGTSDYGEGDGIPTPGEPDFDATDKDESDQIGLTSFYFFHPFNKVKLRNDEQLWGCLQPGYFSKIELPPGGADGDFIWGSGYFSLKPGQTERFSIAILFGENREAIVRTTRTVQQIYNWNYRFAKAPELPTVKAVAGDRKVILYWDDRAEHSYDPMTGYDFEGYKIYKATWPTWEDAG</sequence>
<feature type="region of interest" description="Disordered" evidence="1">
    <location>
        <begin position="396"/>
        <end position="443"/>
    </location>
</feature>
<proteinExistence type="predicted"/>
<organism evidence="2 3">
    <name type="scientific">candidate division WOR-3 bacterium 4484_18</name>
    <dbReference type="NCBI Taxonomy" id="2020626"/>
    <lineage>
        <taxon>Bacteria</taxon>
        <taxon>Bacteria division WOR-3</taxon>
    </lineage>
</organism>
<feature type="non-terminal residue" evidence="2">
    <location>
        <position position="596"/>
    </location>
</feature>
<feature type="compositionally biased region" description="Acidic residues" evidence="1">
    <location>
        <begin position="400"/>
        <end position="414"/>
    </location>
</feature>
<evidence type="ECO:0000313" key="3">
    <source>
        <dbReference type="Proteomes" id="UP000216312"/>
    </source>
</evidence>
<comment type="caution">
    <text evidence="2">The sequence shown here is derived from an EMBL/GenBank/DDBJ whole genome shotgun (WGS) entry which is preliminary data.</text>
</comment>
<protein>
    <submittedName>
        <fullName evidence="2">Uncharacterized protein</fullName>
    </submittedName>
</protein>
<reference evidence="3" key="1">
    <citation type="submission" date="2017-07" db="EMBL/GenBank/DDBJ databases">
        <title>Novel pathways for hydrocarbon cycling and metabolic interdependencies in hydrothermal sediment communities.</title>
        <authorList>
            <person name="Dombrowski N."/>
            <person name="Seitz K."/>
            <person name="Teske A."/>
            <person name="Baker B."/>
        </authorList>
    </citation>
    <scope>NUCLEOTIDE SEQUENCE [LARGE SCALE GENOMIC DNA]</scope>
</reference>
<evidence type="ECO:0000256" key="1">
    <source>
        <dbReference type="SAM" id="MobiDB-lite"/>
    </source>
</evidence>
<accession>A0A257LU05</accession>